<dbReference type="OrthoDB" id="7405520at2"/>
<accession>A0A3N5DTL2</accession>
<dbReference type="EMBL" id="RPFZ01000001">
    <property type="protein sequence ID" value="RPF72751.1"/>
    <property type="molecule type" value="Genomic_DNA"/>
</dbReference>
<dbReference type="Gene3D" id="3.40.50.11340">
    <property type="match status" value="1"/>
</dbReference>
<dbReference type="Proteomes" id="UP000275232">
    <property type="component" value="Unassembled WGS sequence"/>
</dbReference>
<proteinExistence type="predicted"/>
<dbReference type="AlphaFoldDB" id="A0A3N5DTL2"/>
<comment type="caution">
    <text evidence="1">The sequence shown here is derived from an EMBL/GenBank/DDBJ whole genome shotgun (WGS) entry which is preliminary data.</text>
</comment>
<dbReference type="Gene3D" id="3.40.50.11350">
    <property type="match status" value="1"/>
</dbReference>
<dbReference type="InterPro" id="IPR008716">
    <property type="entry name" value="NodZ"/>
</dbReference>
<sequence>MLSAVTACVLAELVGRAVAIDWRDGMYLPEGQNLYPLLFDDSQSLDPARFDEASDVTPAIWAGSLDEHPADMIRRHFPASHRNPLVYRKLCVDLANSDPASEVAVFWSYLPKMPRLRRRLAHDARFAGRPERVIVRQTLKTHFTPVEPVLSAVDALFARFSGPVIGVHIRFTDRKAPLPKILERIRGLREQEPDAPIFLATDSAEAQDAVHASFDNVHALEKTLSAGDAGLHFRSDEAADPLTEARAALADMIALSRCEWLVHSSHSTFSVTAALIGDIPPGRQRDVDRYNVKVQAKRWFQSWV</sequence>
<protein>
    <recommendedName>
        <fullName evidence="3">Nodulation protein Z</fullName>
    </recommendedName>
</protein>
<dbReference type="Pfam" id="PF05830">
    <property type="entry name" value="NodZ"/>
    <property type="match status" value="1"/>
</dbReference>
<gene>
    <name evidence="1" type="ORF">EG799_07700</name>
</gene>
<evidence type="ECO:0000313" key="1">
    <source>
        <dbReference type="EMBL" id="RPF72751.1"/>
    </source>
</evidence>
<evidence type="ECO:0008006" key="3">
    <source>
        <dbReference type="Google" id="ProtNLM"/>
    </source>
</evidence>
<reference evidence="1 2" key="1">
    <citation type="submission" date="2018-11" db="EMBL/GenBank/DDBJ databases">
        <title>Erythrobacter spongiae sp. nov., isolated from a marine sponge.</title>
        <authorList>
            <person name="Zhuang L."/>
            <person name="Luo L."/>
        </authorList>
    </citation>
    <scope>NUCLEOTIDE SEQUENCE [LARGE SCALE GENOMIC DNA]</scope>
    <source>
        <strain evidence="1 2">HN-E23</strain>
    </source>
</reference>
<dbReference type="GO" id="GO:0016758">
    <property type="term" value="F:hexosyltransferase activity"/>
    <property type="evidence" value="ECO:0007669"/>
    <property type="project" value="InterPro"/>
</dbReference>
<organism evidence="1 2">
    <name type="scientific">Aurantiacibacter spongiae</name>
    <dbReference type="NCBI Taxonomy" id="2488860"/>
    <lineage>
        <taxon>Bacteria</taxon>
        <taxon>Pseudomonadati</taxon>
        <taxon>Pseudomonadota</taxon>
        <taxon>Alphaproteobacteria</taxon>
        <taxon>Sphingomonadales</taxon>
        <taxon>Erythrobacteraceae</taxon>
        <taxon>Aurantiacibacter</taxon>
    </lineage>
</organism>
<evidence type="ECO:0000313" key="2">
    <source>
        <dbReference type="Proteomes" id="UP000275232"/>
    </source>
</evidence>
<name>A0A3N5DTL2_9SPHN</name>
<dbReference type="GO" id="GO:0009312">
    <property type="term" value="P:oligosaccharide biosynthetic process"/>
    <property type="evidence" value="ECO:0007669"/>
    <property type="project" value="InterPro"/>
</dbReference>
<keyword evidence="2" id="KW-1185">Reference proteome</keyword>